<reference evidence="3" key="1">
    <citation type="submission" date="2014-09" db="EMBL/GenBank/DDBJ databases">
        <authorList>
            <person name="Mudge J."/>
            <person name="Ramaraj T."/>
            <person name="Lindquist I.E."/>
            <person name="Bharti A.K."/>
            <person name="Sundararajan A."/>
            <person name="Cameron C.T."/>
            <person name="Woodward J.E."/>
            <person name="May G.D."/>
            <person name="Brubaker C."/>
            <person name="Broadhvest J."/>
            <person name="Wilkins T.A."/>
        </authorList>
    </citation>
    <scope>NUCLEOTIDE SEQUENCE</scope>
    <source>
        <strain evidence="3">cv. AKA8401</strain>
    </source>
</reference>
<dbReference type="EMBL" id="KN432642">
    <property type="protein sequence ID" value="KHG25496.1"/>
    <property type="molecule type" value="Genomic_DNA"/>
</dbReference>
<dbReference type="AlphaFoldDB" id="A0A0B0PQ15"/>
<keyword evidence="1" id="KW-0472">Membrane</keyword>
<keyword evidence="1" id="KW-1133">Transmembrane helix</keyword>
<sequence length="52" mass="6073">MACIGLPFAVFQIRFVMYVCTAMRKWLVKVGYGIRLFVFMYISWTGMEVLGK</sequence>
<evidence type="ECO:0000313" key="2">
    <source>
        <dbReference type="EMBL" id="KHG25496.1"/>
    </source>
</evidence>
<keyword evidence="1" id="KW-0812">Transmembrane</keyword>
<gene>
    <name evidence="2" type="ORF">F383_05627</name>
</gene>
<organism evidence="2 3">
    <name type="scientific">Gossypium arboreum</name>
    <name type="common">Tree cotton</name>
    <name type="synonym">Gossypium nanking</name>
    <dbReference type="NCBI Taxonomy" id="29729"/>
    <lineage>
        <taxon>Eukaryota</taxon>
        <taxon>Viridiplantae</taxon>
        <taxon>Streptophyta</taxon>
        <taxon>Embryophyta</taxon>
        <taxon>Tracheophyta</taxon>
        <taxon>Spermatophyta</taxon>
        <taxon>Magnoliopsida</taxon>
        <taxon>eudicotyledons</taxon>
        <taxon>Gunneridae</taxon>
        <taxon>Pentapetalae</taxon>
        <taxon>rosids</taxon>
        <taxon>malvids</taxon>
        <taxon>Malvales</taxon>
        <taxon>Malvaceae</taxon>
        <taxon>Malvoideae</taxon>
        <taxon>Gossypium</taxon>
    </lineage>
</organism>
<feature type="transmembrane region" description="Helical" evidence="1">
    <location>
        <begin position="26"/>
        <end position="44"/>
    </location>
</feature>
<proteinExistence type="predicted"/>
<name>A0A0B0PQ15_GOSAR</name>
<keyword evidence="3" id="KW-1185">Reference proteome</keyword>
<evidence type="ECO:0000256" key="1">
    <source>
        <dbReference type="SAM" id="Phobius"/>
    </source>
</evidence>
<evidence type="ECO:0000313" key="3">
    <source>
        <dbReference type="Proteomes" id="UP000032142"/>
    </source>
</evidence>
<protein>
    <submittedName>
        <fullName evidence="2">Uncharacterized protein</fullName>
    </submittedName>
</protein>
<dbReference type="Proteomes" id="UP000032142">
    <property type="component" value="Unassembled WGS sequence"/>
</dbReference>
<accession>A0A0B0PQ15</accession>